<dbReference type="Proteomes" id="UP000290106">
    <property type="component" value="Unassembled WGS sequence"/>
</dbReference>
<dbReference type="Gene3D" id="2.40.50.140">
    <property type="entry name" value="Nucleic acid-binding proteins"/>
    <property type="match status" value="1"/>
</dbReference>
<evidence type="ECO:0000256" key="2">
    <source>
        <dbReference type="ARBA" id="ARBA00021310"/>
    </source>
</evidence>
<dbReference type="InterPro" id="IPR042242">
    <property type="entry name" value="RecO_C"/>
</dbReference>
<keyword evidence="4 7" id="KW-0233">DNA recombination</keyword>
<dbReference type="Gene3D" id="1.20.1440.120">
    <property type="entry name" value="Recombination protein O, C-terminal domain"/>
    <property type="match status" value="1"/>
</dbReference>
<comment type="similarity">
    <text evidence="1 7">Belongs to the RecO family.</text>
</comment>
<evidence type="ECO:0000256" key="7">
    <source>
        <dbReference type="HAMAP-Rule" id="MF_00201"/>
    </source>
</evidence>
<keyword evidence="3 7" id="KW-0227">DNA damage</keyword>
<protein>
    <recommendedName>
        <fullName evidence="2 7">DNA repair protein RecO</fullName>
    </recommendedName>
    <alternativeName>
        <fullName evidence="6 7">Recombination protein O</fullName>
    </alternativeName>
</protein>
<evidence type="ECO:0000256" key="4">
    <source>
        <dbReference type="ARBA" id="ARBA00023172"/>
    </source>
</evidence>
<dbReference type="SUPFAM" id="SSF50249">
    <property type="entry name" value="Nucleic acid-binding proteins"/>
    <property type="match status" value="1"/>
</dbReference>
<dbReference type="AlphaFoldDB" id="A0A4V1NS14"/>
<dbReference type="PANTHER" id="PTHR33991:SF1">
    <property type="entry name" value="DNA REPAIR PROTEIN RECO"/>
    <property type="match status" value="1"/>
</dbReference>
<evidence type="ECO:0000313" key="9">
    <source>
        <dbReference type="EMBL" id="RXS75665.1"/>
    </source>
</evidence>
<gene>
    <name evidence="7 9" type="primary">recO</name>
    <name evidence="9" type="ORF">ETP43_10845</name>
</gene>
<dbReference type="InterPro" id="IPR003717">
    <property type="entry name" value="RecO"/>
</dbReference>
<dbReference type="RefSeq" id="WP_129258053.1">
    <property type="nucleotide sequence ID" value="NZ_SDKC01000001.1"/>
</dbReference>
<dbReference type="HAMAP" id="MF_00201">
    <property type="entry name" value="RecO"/>
    <property type="match status" value="1"/>
</dbReference>
<sequence length="248" mass="28392">MSEPITVTGMVLAATPVGDYDKRMVILTRERGKITAFARGARKSTSPYLAIANPFVFGSFQLFEGRTAYTLSQANIREYFTELAAKQPGVYYGFYFLEIADYYGREGNRETDMLNLLYITMKALIRGQISNRLIRAIFEMRAMMINGEYPRLFECGICGKTENLTVLSLEASGCICEGCRKQVKDGIPVSTSALYTLQYMVATPLEKIYSFTLKPEVEREVTRWVKRYIDRYTDKRFKSLEILEMMDS</sequence>
<dbReference type="SUPFAM" id="SSF57863">
    <property type="entry name" value="ArfGap/RecO-like zinc finger"/>
    <property type="match status" value="1"/>
</dbReference>
<dbReference type="OrthoDB" id="9797083at2"/>
<dbReference type="Pfam" id="PF11967">
    <property type="entry name" value="RecO_N"/>
    <property type="match status" value="1"/>
</dbReference>
<evidence type="ECO:0000259" key="8">
    <source>
        <dbReference type="Pfam" id="PF11967"/>
    </source>
</evidence>
<comment type="caution">
    <text evidence="9">The sequence shown here is derived from an EMBL/GenBank/DDBJ whole genome shotgun (WGS) entry which is preliminary data.</text>
</comment>
<evidence type="ECO:0000256" key="5">
    <source>
        <dbReference type="ARBA" id="ARBA00023204"/>
    </source>
</evidence>
<dbReference type="NCBIfam" id="TIGR00613">
    <property type="entry name" value="reco"/>
    <property type="match status" value="1"/>
</dbReference>
<dbReference type="InterPro" id="IPR037278">
    <property type="entry name" value="ARFGAP/RecO"/>
</dbReference>
<comment type="function">
    <text evidence="7">Involved in DNA repair and RecF pathway recombination.</text>
</comment>
<evidence type="ECO:0000256" key="3">
    <source>
        <dbReference type="ARBA" id="ARBA00022763"/>
    </source>
</evidence>
<reference evidence="9 10" key="1">
    <citation type="submission" date="2019-01" db="EMBL/GenBank/DDBJ databases">
        <title>Blautia sp. nov. KGMB01111 isolated human feces.</title>
        <authorList>
            <person name="Park J.-E."/>
            <person name="Kim J.-S."/>
            <person name="Park S.-H."/>
        </authorList>
    </citation>
    <scope>NUCLEOTIDE SEQUENCE [LARGE SCALE GENOMIC DNA]</scope>
    <source>
        <strain evidence="9 10">KGMB01111</strain>
    </source>
</reference>
<evidence type="ECO:0000256" key="6">
    <source>
        <dbReference type="ARBA" id="ARBA00033409"/>
    </source>
</evidence>
<organism evidence="9 10">
    <name type="scientific">Blautia faecicola</name>
    <dbReference type="NCBI Taxonomy" id="2509240"/>
    <lineage>
        <taxon>Bacteria</taxon>
        <taxon>Bacillati</taxon>
        <taxon>Bacillota</taxon>
        <taxon>Clostridia</taxon>
        <taxon>Lachnospirales</taxon>
        <taxon>Lachnospiraceae</taxon>
        <taxon>Blautia</taxon>
    </lineage>
</organism>
<dbReference type="PANTHER" id="PTHR33991">
    <property type="entry name" value="DNA REPAIR PROTEIN RECO"/>
    <property type="match status" value="1"/>
</dbReference>
<dbReference type="InterPro" id="IPR022572">
    <property type="entry name" value="DNA_rep/recomb_RecO_N"/>
</dbReference>
<dbReference type="Pfam" id="PF02565">
    <property type="entry name" value="RecO_C"/>
    <property type="match status" value="1"/>
</dbReference>
<proteinExistence type="inferred from homology"/>
<dbReference type="GO" id="GO:0043590">
    <property type="term" value="C:bacterial nucleoid"/>
    <property type="evidence" value="ECO:0007669"/>
    <property type="project" value="TreeGrafter"/>
</dbReference>
<dbReference type="EMBL" id="SDKC01000001">
    <property type="protein sequence ID" value="RXS75665.1"/>
    <property type="molecule type" value="Genomic_DNA"/>
</dbReference>
<evidence type="ECO:0000256" key="1">
    <source>
        <dbReference type="ARBA" id="ARBA00007452"/>
    </source>
</evidence>
<feature type="domain" description="DNA replication/recombination mediator RecO N-terminal" evidence="8">
    <location>
        <begin position="4"/>
        <end position="80"/>
    </location>
</feature>
<dbReference type="InterPro" id="IPR012340">
    <property type="entry name" value="NA-bd_OB-fold"/>
</dbReference>
<keyword evidence="10" id="KW-1185">Reference proteome</keyword>
<name>A0A4V1NS14_9FIRM</name>
<dbReference type="GO" id="GO:0006310">
    <property type="term" value="P:DNA recombination"/>
    <property type="evidence" value="ECO:0007669"/>
    <property type="project" value="UniProtKB-UniRule"/>
</dbReference>
<accession>A0A4V1NS14</accession>
<dbReference type="GO" id="GO:0006302">
    <property type="term" value="P:double-strand break repair"/>
    <property type="evidence" value="ECO:0007669"/>
    <property type="project" value="TreeGrafter"/>
</dbReference>
<keyword evidence="5 7" id="KW-0234">DNA repair</keyword>
<evidence type="ECO:0000313" key="10">
    <source>
        <dbReference type="Proteomes" id="UP000290106"/>
    </source>
</evidence>